<comment type="similarity">
    <text evidence="4 12">Belongs to the MCH family.</text>
</comment>
<name>A0A518DGL3_9BACT</name>
<evidence type="ECO:0000256" key="11">
    <source>
        <dbReference type="ARBA" id="ARBA00048684"/>
    </source>
</evidence>
<protein>
    <recommendedName>
        <fullName evidence="6 12">Methenyltetrahydromethanopterin cyclohydrolase</fullName>
        <ecNumber evidence="5 12">3.5.4.27</ecNumber>
    </recommendedName>
    <alternativeName>
        <fullName evidence="10 12">Methenyl-H4MPT cyclohydrolase</fullName>
    </alternativeName>
</protein>
<proteinExistence type="inferred from homology"/>
<evidence type="ECO:0000256" key="4">
    <source>
        <dbReference type="ARBA" id="ARBA00006902"/>
    </source>
</evidence>
<evidence type="ECO:0000256" key="7">
    <source>
        <dbReference type="ARBA" id="ARBA00022490"/>
    </source>
</evidence>
<dbReference type="Gene3D" id="3.10.340.11">
    <property type="entry name" value="Methenyltetrahydromethanopterin Cyclohydrolase, Chain A, domain 1"/>
    <property type="match status" value="1"/>
</dbReference>
<dbReference type="OrthoDB" id="241529at2"/>
<comment type="pathway">
    <text evidence="3 12">One-carbon metabolism; formaldehyde degradation; formate from formaldehyde (H(4)MPT route): step 3/5.</text>
</comment>
<evidence type="ECO:0000256" key="1">
    <source>
        <dbReference type="ARBA" id="ARBA00004058"/>
    </source>
</evidence>
<dbReference type="RefSeq" id="WP_145289454.1">
    <property type="nucleotide sequence ID" value="NZ_CP036291.1"/>
</dbReference>
<dbReference type="InterPro" id="IPR003209">
    <property type="entry name" value="METHMP_CycHdrlase"/>
</dbReference>
<dbReference type="Proteomes" id="UP000317429">
    <property type="component" value="Chromosome"/>
</dbReference>
<keyword evidence="14" id="KW-1185">Reference proteome</keyword>
<dbReference type="EMBL" id="CP036291">
    <property type="protein sequence ID" value="QDU90609.1"/>
    <property type="molecule type" value="Genomic_DNA"/>
</dbReference>
<dbReference type="EC" id="3.5.4.27" evidence="5 12"/>
<evidence type="ECO:0000256" key="2">
    <source>
        <dbReference type="ARBA" id="ARBA00004496"/>
    </source>
</evidence>
<dbReference type="Pfam" id="PF02289">
    <property type="entry name" value="MCH"/>
    <property type="match status" value="1"/>
</dbReference>
<organism evidence="13 14">
    <name type="scientific">Pirellulimonas nuda</name>
    <dbReference type="NCBI Taxonomy" id="2528009"/>
    <lineage>
        <taxon>Bacteria</taxon>
        <taxon>Pseudomonadati</taxon>
        <taxon>Planctomycetota</taxon>
        <taxon>Planctomycetia</taxon>
        <taxon>Pirellulales</taxon>
        <taxon>Lacipirellulaceae</taxon>
        <taxon>Pirellulimonas</taxon>
    </lineage>
</organism>
<dbReference type="GO" id="GO:0018759">
    <property type="term" value="F:methenyltetrahydromethanopterin cyclohydrolase activity"/>
    <property type="evidence" value="ECO:0007669"/>
    <property type="project" value="UniProtKB-UniRule"/>
</dbReference>
<dbReference type="Gene3D" id="3.30.1030.10">
    <property type="entry name" value="Methenyltetrahydromethanopterin Cyclohydrolase, Chain A, domain 2"/>
    <property type="match status" value="1"/>
</dbReference>
<keyword evidence="8 12" id="KW-0554">One-carbon metabolism</keyword>
<keyword evidence="7 12" id="KW-0963">Cytoplasm</keyword>
<evidence type="ECO:0000256" key="5">
    <source>
        <dbReference type="ARBA" id="ARBA00012765"/>
    </source>
</evidence>
<comment type="function">
    <text evidence="1 12">Catalyzes the hydrolysis of methenyl-H(4)MPT(+) to 5-formyl-H(4)MPT.</text>
</comment>
<comment type="catalytic activity">
    <reaction evidence="11 12">
        <text>5,10-methenyl-5,6,7,8-tetrahydromethanopterin + H2O = N(5)-formyl-5,6,7,8-tetrahydromethanopterin + H(+)</text>
        <dbReference type="Rhea" id="RHEA:19053"/>
        <dbReference type="ChEBI" id="CHEBI:15377"/>
        <dbReference type="ChEBI" id="CHEBI:15378"/>
        <dbReference type="ChEBI" id="CHEBI:58018"/>
        <dbReference type="ChEBI" id="CHEBI:58337"/>
        <dbReference type="EC" id="3.5.4.27"/>
    </reaction>
</comment>
<evidence type="ECO:0000256" key="3">
    <source>
        <dbReference type="ARBA" id="ARBA00005087"/>
    </source>
</evidence>
<evidence type="ECO:0000256" key="12">
    <source>
        <dbReference type="HAMAP-Rule" id="MF_00486"/>
    </source>
</evidence>
<gene>
    <name evidence="12 13" type="primary">mch</name>
    <name evidence="13" type="ORF">Pla175_40180</name>
</gene>
<evidence type="ECO:0000256" key="8">
    <source>
        <dbReference type="ARBA" id="ARBA00022563"/>
    </source>
</evidence>
<reference evidence="13 14" key="1">
    <citation type="submission" date="2019-02" db="EMBL/GenBank/DDBJ databases">
        <title>Deep-cultivation of Planctomycetes and their phenomic and genomic characterization uncovers novel biology.</title>
        <authorList>
            <person name="Wiegand S."/>
            <person name="Jogler M."/>
            <person name="Boedeker C."/>
            <person name="Pinto D."/>
            <person name="Vollmers J."/>
            <person name="Rivas-Marin E."/>
            <person name="Kohn T."/>
            <person name="Peeters S.H."/>
            <person name="Heuer A."/>
            <person name="Rast P."/>
            <person name="Oberbeckmann S."/>
            <person name="Bunk B."/>
            <person name="Jeske O."/>
            <person name="Meyerdierks A."/>
            <person name="Storesund J.E."/>
            <person name="Kallscheuer N."/>
            <person name="Luecker S."/>
            <person name="Lage O.M."/>
            <person name="Pohl T."/>
            <person name="Merkel B.J."/>
            <person name="Hornburger P."/>
            <person name="Mueller R.-W."/>
            <person name="Bruemmer F."/>
            <person name="Labrenz M."/>
            <person name="Spormann A.M."/>
            <person name="Op den Camp H."/>
            <person name="Overmann J."/>
            <person name="Amann R."/>
            <person name="Jetten M.S.M."/>
            <person name="Mascher T."/>
            <person name="Medema M.H."/>
            <person name="Devos D.P."/>
            <person name="Kaster A.-K."/>
            <person name="Ovreas L."/>
            <person name="Rohde M."/>
            <person name="Galperin M.Y."/>
            <person name="Jogler C."/>
        </authorList>
    </citation>
    <scope>NUCLEOTIDE SEQUENCE [LARGE SCALE GENOMIC DNA]</scope>
    <source>
        <strain evidence="13 14">Pla175</strain>
    </source>
</reference>
<dbReference type="GO" id="GO:0005737">
    <property type="term" value="C:cytoplasm"/>
    <property type="evidence" value="ECO:0007669"/>
    <property type="project" value="UniProtKB-SubCell"/>
</dbReference>
<accession>A0A518DGL3</accession>
<dbReference type="GO" id="GO:0006730">
    <property type="term" value="P:one-carbon metabolic process"/>
    <property type="evidence" value="ECO:0007669"/>
    <property type="project" value="UniProtKB-UniRule"/>
</dbReference>
<evidence type="ECO:0000256" key="10">
    <source>
        <dbReference type="ARBA" id="ARBA00030468"/>
    </source>
</evidence>
<dbReference type="HAMAP" id="MF_00486">
    <property type="entry name" value="McH"/>
    <property type="match status" value="1"/>
</dbReference>
<evidence type="ECO:0000313" key="14">
    <source>
        <dbReference type="Proteomes" id="UP000317429"/>
    </source>
</evidence>
<dbReference type="AlphaFoldDB" id="A0A518DGL3"/>
<evidence type="ECO:0000313" key="13">
    <source>
        <dbReference type="EMBL" id="QDU90609.1"/>
    </source>
</evidence>
<sequence length="316" mass="33234">MQLNQRATRLATRMRSRAGELRLEPHTIGGARVLDLGVRAPGGIGAGVAMAEVCLAGFGEVSIAGGPAHVFDGPWVWVRTDHPVAACLASQYAGWEVQEGDYFAMGSGPMRAAYGREELFDAIGLRESAERAVGVLEADALPTPAVCEMIAAKCSVKPEALTLLAAPTTSLAGTVQIAARSVETALHKLHEIGFDVSRIESACGAAPLPPPAADAVAAIGRTNDAILYGGHATLFVRGDDDSLREVGARVPSSSSPDHGRPFAEVFAGYDHDFYKVDKLLFSPAMVTLANLDTGRVHRFGAYAPRVIARSFGLDAD</sequence>
<evidence type="ECO:0000256" key="9">
    <source>
        <dbReference type="ARBA" id="ARBA00022801"/>
    </source>
</evidence>
<keyword evidence="9 12" id="KW-0378">Hydrolase</keyword>
<dbReference type="SUPFAM" id="SSF56199">
    <property type="entry name" value="Methenyltetrahydromethanopterin cyclohydrolase"/>
    <property type="match status" value="1"/>
</dbReference>
<dbReference type="UniPathway" id="UPA00562">
    <property type="reaction ID" value="UER00703"/>
</dbReference>
<comment type="subcellular location">
    <subcellularLocation>
        <location evidence="2 12">Cytoplasm</location>
    </subcellularLocation>
</comment>
<dbReference type="GO" id="GO:0046294">
    <property type="term" value="P:formaldehyde catabolic process"/>
    <property type="evidence" value="ECO:0007669"/>
    <property type="project" value="UniProtKB-UniRule"/>
</dbReference>
<evidence type="ECO:0000256" key="6">
    <source>
        <dbReference type="ARBA" id="ARBA00020597"/>
    </source>
</evidence>
<dbReference type="KEGG" id="pnd:Pla175_40180"/>
<dbReference type="NCBIfam" id="TIGR03120">
    <property type="entry name" value="one_C_mch"/>
    <property type="match status" value="1"/>
</dbReference>